<evidence type="ECO:0000256" key="7">
    <source>
        <dbReference type="ARBA" id="ARBA00049790"/>
    </source>
</evidence>
<name>A0A0G4F6G9_VITBC</name>
<dbReference type="InterPro" id="IPR029063">
    <property type="entry name" value="SAM-dependent_MTases_sf"/>
</dbReference>
<dbReference type="Gene3D" id="3.40.50.150">
    <property type="entry name" value="Vaccinia Virus protein VP39"/>
    <property type="match status" value="1"/>
</dbReference>
<dbReference type="SUPFAM" id="SSF53335">
    <property type="entry name" value="S-adenosyl-L-methionine-dependent methyltransferases"/>
    <property type="match status" value="1"/>
</dbReference>
<evidence type="ECO:0000256" key="8">
    <source>
        <dbReference type="SAM" id="MobiDB-lite"/>
    </source>
</evidence>
<comment type="catalytic activity">
    <reaction evidence="6">
        <text>a 5'-end (N(7)-methyl 5'-triphosphoguanosine)-ribonucleoside in snRNA + S-adenosyl-L-methionine = a 5'-end (N(2),N(7)-dimethyl 5'-triphosphoguanosine)-ribonucleoside in snRNA + S-adenosyl-L-homocysteine + H(+)</text>
        <dbReference type="Rhea" id="RHEA:78471"/>
        <dbReference type="Rhea" id="RHEA-COMP:19085"/>
        <dbReference type="Rhea" id="RHEA-COMP:19087"/>
        <dbReference type="ChEBI" id="CHEBI:15378"/>
        <dbReference type="ChEBI" id="CHEBI:57856"/>
        <dbReference type="ChEBI" id="CHEBI:59789"/>
        <dbReference type="ChEBI" id="CHEBI:156461"/>
        <dbReference type="ChEBI" id="CHEBI:172880"/>
    </reaction>
    <physiologicalReaction direction="left-to-right" evidence="6">
        <dbReference type="Rhea" id="RHEA:78472"/>
    </physiologicalReaction>
</comment>
<sequence>MSVYSIDKEADHVELLEHNTKLYDVKPTLALPEDYESVVDRMDNYGFTADLAIIDPPWGGRRYLSQRTYNLAQMADGSLSMFDMVRVAATATKSFVTKIPKNTSILACPFDTITAAIMEGRATMSSCPDETISYDSDIVCVANTILWLALDNVYPEGMAYGSAFKAIEGVMEAVADGRLTTMEAVEKEHQEVSARLLRSNSSLTDATRPLARRAIDVYREVIIATAPPPREAPPEIAPPDEDDDSDEEDGRSSLPTFYIWSASGLRMEYLVEYVRELWGHLMRWIARPDHTHANLSTADDVEVPAMSIMDMFVMELVPTNLNRWSSSCLRR</sequence>
<proteinExistence type="inferred from homology"/>
<evidence type="ECO:0000256" key="2">
    <source>
        <dbReference type="ARBA" id="ARBA00025783"/>
    </source>
</evidence>
<evidence type="ECO:0000256" key="4">
    <source>
        <dbReference type="ARBA" id="ARBA00048740"/>
    </source>
</evidence>
<dbReference type="OrthoDB" id="194443at2759"/>
<gene>
    <name evidence="9" type="ORF">Vbra_3034</name>
</gene>
<evidence type="ECO:0000313" key="10">
    <source>
        <dbReference type="Proteomes" id="UP000041254"/>
    </source>
</evidence>
<reference evidence="9 10" key="1">
    <citation type="submission" date="2014-11" db="EMBL/GenBank/DDBJ databases">
        <authorList>
            <person name="Zhu J."/>
            <person name="Qi W."/>
            <person name="Song R."/>
        </authorList>
    </citation>
    <scope>NUCLEOTIDE SEQUENCE [LARGE SCALE GENOMIC DNA]</scope>
</reference>
<feature type="compositionally biased region" description="Acidic residues" evidence="8">
    <location>
        <begin position="238"/>
        <end position="249"/>
    </location>
</feature>
<protein>
    <recommendedName>
        <fullName evidence="1">Trimethylguanosine synthase</fullName>
    </recommendedName>
    <alternativeName>
        <fullName evidence="7">Cap-specific guanine-N(2) methyltransferase</fullName>
    </alternativeName>
</protein>
<dbReference type="VEuPathDB" id="CryptoDB:Vbra_3034"/>
<dbReference type="AlphaFoldDB" id="A0A0G4F6G9"/>
<dbReference type="InterPro" id="IPR019012">
    <property type="entry name" value="RNA_cap_Gua-N2-MeTrfase"/>
</dbReference>
<dbReference type="InParanoid" id="A0A0G4F6G9"/>
<dbReference type="Proteomes" id="UP000041254">
    <property type="component" value="Unassembled WGS sequence"/>
</dbReference>
<accession>A0A0G4F6G9</accession>
<evidence type="ECO:0000256" key="6">
    <source>
        <dbReference type="ARBA" id="ARBA00049075"/>
    </source>
</evidence>
<dbReference type="Pfam" id="PF09445">
    <property type="entry name" value="Methyltransf_15"/>
    <property type="match status" value="1"/>
</dbReference>
<feature type="region of interest" description="Disordered" evidence="8">
    <location>
        <begin position="228"/>
        <end position="251"/>
    </location>
</feature>
<comment type="catalytic activity">
    <reaction evidence="5">
        <text>a 5'-end (N(2),N(7)-dimethyl 5'-triphosphoguanosine)-ribonucleoside in snRNA + S-adenosyl-L-methionine = a 5'-end (N(2),N(2),N(7)-trimethyl 5'-triphosphoguanosine)-ribonucleoside in snRNA + S-adenosyl-L-homocysteine + H(+)</text>
        <dbReference type="Rhea" id="RHEA:78479"/>
        <dbReference type="Rhea" id="RHEA-COMP:19087"/>
        <dbReference type="Rhea" id="RHEA-COMP:19089"/>
        <dbReference type="ChEBI" id="CHEBI:15378"/>
        <dbReference type="ChEBI" id="CHEBI:57856"/>
        <dbReference type="ChEBI" id="CHEBI:59789"/>
        <dbReference type="ChEBI" id="CHEBI:167623"/>
        <dbReference type="ChEBI" id="CHEBI:172880"/>
    </reaction>
    <physiologicalReaction direction="left-to-right" evidence="5">
        <dbReference type="Rhea" id="RHEA:78480"/>
    </physiologicalReaction>
</comment>
<evidence type="ECO:0000256" key="5">
    <source>
        <dbReference type="ARBA" id="ARBA00048763"/>
    </source>
</evidence>
<organism evidence="9 10">
    <name type="scientific">Vitrella brassicaformis (strain CCMP3155)</name>
    <dbReference type="NCBI Taxonomy" id="1169540"/>
    <lineage>
        <taxon>Eukaryota</taxon>
        <taxon>Sar</taxon>
        <taxon>Alveolata</taxon>
        <taxon>Colpodellida</taxon>
        <taxon>Vitrellaceae</taxon>
        <taxon>Vitrella</taxon>
    </lineage>
</organism>
<evidence type="ECO:0000256" key="3">
    <source>
        <dbReference type="ARBA" id="ARBA00047418"/>
    </source>
</evidence>
<keyword evidence="10" id="KW-1185">Reference proteome</keyword>
<feature type="compositionally biased region" description="Pro residues" evidence="8">
    <location>
        <begin position="228"/>
        <end position="237"/>
    </location>
</feature>
<evidence type="ECO:0000313" key="9">
    <source>
        <dbReference type="EMBL" id="CEM07845.1"/>
    </source>
</evidence>
<comment type="catalytic activity">
    <reaction evidence="3">
        <text>a 5'-end (N(2),N(7)-dimethyl 5'-triphosphoguanosine)-ribonucleoside in snoRNA + S-adenosyl-L-methionine = a 5'-end (N(2),N(2),N(7)-trimethyl 5'-triphosphoguanosine)-ribonucleoside in snoRNA + S-adenosyl-L-homocysteine + H(+)</text>
        <dbReference type="Rhea" id="RHEA:78507"/>
        <dbReference type="Rhea" id="RHEA-COMP:19088"/>
        <dbReference type="Rhea" id="RHEA-COMP:19090"/>
        <dbReference type="ChEBI" id="CHEBI:15378"/>
        <dbReference type="ChEBI" id="CHEBI:57856"/>
        <dbReference type="ChEBI" id="CHEBI:59789"/>
        <dbReference type="ChEBI" id="CHEBI:167623"/>
        <dbReference type="ChEBI" id="CHEBI:172880"/>
    </reaction>
    <physiologicalReaction direction="left-to-right" evidence="3">
        <dbReference type="Rhea" id="RHEA:78508"/>
    </physiologicalReaction>
</comment>
<dbReference type="GO" id="GO:0008168">
    <property type="term" value="F:methyltransferase activity"/>
    <property type="evidence" value="ECO:0007669"/>
    <property type="project" value="InterPro"/>
</dbReference>
<comment type="similarity">
    <text evidence="2">Belongs to the methyltransferase superfamily. Trimethylguanosine synthase family.</text>
</comment>
<evidence type="ECO:0000256" key="1">
    <source>
        <dbReference type="ARBA" id="ARBA00018517"/>
    </source>
</evidence>
<dbReference type="GO" id="GO:0036261">
    <property type="term" value="P:7-methylguanosine cap hypermethylation"/>
    <property type="evidence" value="ECO:0007669"/>
    <property type="project" value="InterPro"/>
</dbReference>
<comment type="catalytic activity">
    <reaction evidence="4">
        <text>a 5'-end (N(7)-methyl 5'-triphosphoguanosine)-ribonucleoside in snoRNA + S-adenosyl-L-methionine = a 5'-end (N(2),N(7)-dimethyl 5'-triphosphoguanosine)-ribonucleoside in snoRNA + S-adenosyl-L-homocysteine + H(+)</text>
        <dbReference type="Rhea" id="RHEA:78475"/>
        <dbReference type="Rhea" id="RHEA-COMP:19086"/>
        <dbReference type="Rhea" id="RHEA-COMP:19088"/>
        <dbReference type="ChEBI" id="CHEBI:15378"/>
        <dbReference type="ChEBI" id="CHEBI:57856"/>
        <dbReference type="ChEBI" id="CHEBI:59789"/>
        <dbReference type="ChEBI" id="CHEBI:156461"/>
        <dbReference type="ChEBI" id="CHEBI:172880"/>
    </reaction>
    <physiologicalReaction direction="left-to-right" evidence="4">
        <dbReference type="Rhea" id="RHEA:78476"/>
    </physiologicalReaction>
</comment>
<dbReference type="EMBL" id="CDMY01000379">
    <property type="protein sequence ID" value="CEM07845.1"/>
    <property type="molecule type" value="Genomic_DNA"/>
</dbReference>